<evidence type="ECO:0000256" key="2">
    <source>
        <dbReference type="SAM" id="SignalP"/>
    </source>
</evidence>
<keyword evidence="1 2" id="KW-0732">Signal</keyword>
<dbReference type="RefSeq" id="WP_040376038.1">
    <property type="nucleotide sequence ID" value="NZ_CP068053.1"/>
</dbReference>
<organism evidence="4 5">
    <name type="scientific">Peribacillus psychrosaccharolyticus</name>
    <name type="common">Bacillus psychrosaccharolyticus</name>
    <dbReference type="NCBI Taxonomy" id="1407"/>
    <lineage>
        <taxon>Bacteria</taxon>
        <taxon>Bacillati</taxon>
        <taxon>Bacillota</taxon>
        <taxon>Bacilli</taxon>
        <taxon>Bacillales</taxon>
        <taxon>Bacillaceae</taxon>
        <taxon>Peribacillus</taxon>
    </lineage>
</organism>
<dbReference type="InterPro" id="IPR014755">
    <property type="entry name" value="Cu-Rt/internalin_Ig-like"/>
</dbReference>
<name>A0A974S227_PERPY</name>
<dbReference type="KEGG" id="ppsr:I6J18_09715"/>
<protein>
    <recommendedName>
        <fullName evidence="3">SbsC C-terminal domain-containing protein</fullName>
    </recommendedName>
</protein>
<feature type="signal peptide" evidence="2">
    <location>
        <begin position="1"/>
        <end position="30"/>
    </location>
</feature>
<accession>A0A974S227</accession>
<sequence length="985" mass="102942">MSKKKAIKITTATAIAASAFVAVAPTQSEAATSSVDKAITKATNQMAKAYDTYHKTAKNENKLPKTATIRNEVKLAKDYYAAAEKEIAKNGGSKTKKAAFTKKLNTKKYFLDRAEAYLAAINTNLNPSKTAFNEAVETGKAKNVVPAKATLVKDVDAFKATVAKIYGPDVRNLLLEKYATPATELSNSVNDELKVYDAYKEIEAGKFADLVKTEELINKVKPEADALKTKTTKLATTLAAVVAKNDAKFEELKTPAVKEVKAATDKTVEVTLETAKTDLTAKNFKVLVDGTAVTPSEVKSDAKGEVYTLTVAGLEGKDGKVSVNGKEAAYEFATPVVKEVSAVNGKQIEVKFNKAIKKSSVIQTGTPDTLVDGVFTINELTTDNVVANAVAAADGLAASLSEDGKTLTITADTFFDGRYEVITKADAIETVADQKLAGFYGVVSSNDTVKPSVTSVTYPNAKTARVNFSEPLSSEGTFNASYSDGTSASVSTSFTAGNKYIDINLASLTANKQATVTFVGIKDAKGNLATPNPVAVTVNKDNSDVTAPVVQSVTPISATSFDIKLSESVAKAVAADLTSGTVGTIKVGSTDVTSKATVDATDASVIHVTGITAVTGLQTISVEEKALVDFSGNLNAAFSKVVNFDADTVEPTVVSTSVQTISNVKYLVVDFNENVTPVAAKALVFNYVKDNGEKASTTVTTNATAGAQGEATLYNAVSGVSKSIKINLGTLAAEDYTVDLVAGLVEDGFGNDSVLKEAVPVTVGSSTVQQSVKLNADTTNGNDDDNAVVKVNSNTLRVNFSKELDIASATNKSNYSVEGSTVEKAEIYKNNSTDGYIVELTLAKNTVDITGEYEVTVSGVVAKNGSAMTSYTTSETLDENVQPTVTKAVLASPTTVTLTFSEAVINTTADTNDFELLIGGVKVAANDVVTTSSQTSAANTLTLTLEDAVTSADVSKGLALKGLSTVDIADGKGNKASLPVNITIQ</sequence>
<evidence type="ECO:0000256" key="1">
    <source>
        <dbReference type="ARBA" id="ARBA00022729"/>
    </source>
</evidence>
<dbReference type="Pfam" id="PF18058">
    <property type="entry name" value="SbsC_C"/>
    <property type="match status" value="1"/>
</dbReference>
<feature type="domain" description="SbsC C-terminal" evidence="3">
    <location>
        <begin position="72"/>
        <end position="182"/>
    </location>
</feature>
<dbReference type="Gene3D" id="1.20.58.790">
    <property type="match status" value="1"/>
</dbReference>
<dbReference type="Proteomes" id="UP000595254">
    <property type="component" value="Chromosome"/>
</dbReference>
<keyword evidence="5" id="KW-1185">Reference proteome</keyword>
<dbReference type="AlphaFoldDB" id="A0A974S227"/>
<gene>
    <name evidence="4" type="ORF">I6J18_09715</name>
</gene>
<evidence type="ECO:0000313" key="4">
    <source>
        <dbReference type="EMBL" id="QQT02083.1"/>
    </source>
</evidence>
<evidence type="ECO:0000313" key="5">
    <source>
        <dbReference type="Proteomes" id="UP000595254"/>
    </source>
</evidence>
<reference evidence="4 5" key="1">
    <citation type="submission" date="2021-01" db="EMBL/GenBank/DDBJ databases">
        <title>FDA dAtabase for Regulatory Grade micrObial Sequences (FDA-ARGOS): Supporting development and validation of Infectious Disease Dx tests.</title>
        <authorList>
            <person name="Nelson B."/>
            <person name="Plummer A."/>
            <person name="Tallon L."/>
            <person name="Sadzewicz L."/>
            <person name="Zhao X."/>
            <person name="Boylan J."/>
            <person name="Ott S."/>
            <person name="Bowen H."/>
            <person name="Vavikolanu K."/>
            <person name="Mehta A."/>
            <person name="Aluvathingal J."/>
            <person name="Nadendla S."/>
            <person name="Myers T."/>
            <person name="Yan Y."/>
            <person name="Sichtig H."/>
        </authorList>
    </citation>
    <scope>NUCLEOTIDE SEQUENCE [LARGE SCALE GENOMIC DNA]</scope>
    <source>
        <strain evidence="4 5">FDAARGOS_1161</strain>
    </source>
</reference>
<feature type="chain" id="PRO_5036925878" description="SbsC C-terminal domain-containing protein" evidence="2">
    <location>
        <begin position="31"/>
        <end position="985"/>
    </location>
</feature>
<proteinExistence type="predicted"/>
<dbReference type="Gene3D" id="2.60.40.1220">
    <property type="match status" value="4"/>
</dbReference>
<dbReference type="EMBL" id="CP068053">
    <property type="protein sequence ID" value="QQT02083.1"/>
    <property type="molecule type" value="Genomic_DNA"/>
</dbReference>
<dbReference type="InterPro" id="IPR041378">
    <property type="entry name" value="S-layer_SbsC_C"/>
</dbReference>
<evidence type="ECO:0000259" key="3">
    <source>
        <dbReference type="Pfam" id="PF18058"/>
    </source>
</evidence>